<dbReference type="NCBIfam" id="NF040521">
    <property type="entry name" value="C45_proenzyme"/>
    <property type="match status" value="1"/>
</dbReference>
<feature type="domain" description="Peptidase C45 hydrolase" evidence="1">
    <location>
        <begin position="53"/>
        <end position="265"/>
    </location>
</feature>
<protein>
    <recommendedName>
        <fullName evidence="1">Peptidase C45 hydrolase domain-containing protein</fullName>
    </recommendedName>
</protein>
<accession>A0A7C3V432</accession>
<dbReference type="InterPro" id="IPR047801">
    <property type="entry name" value="Peptidase_C45"/>
</dbReference>
<dbReference type="Gene3D" id="3.60.60.10">
    <property type="entry name" value="Penicillin V Acylase, Chain A"/>
    <property type="match status" value="1"/>
</dbReference>
<dbReference type="EMBL" id="DTMF01000094">
    <property type="protein sequence ID" value="HGF33454.1"/>
    <property type="molecule type" value="Genomic_DNA"/>
</dbReference>
<reference evidence="2" key="1">
    <citation type="journal article" date="2020" name="mSystems">
        <title>Genome- and Community-Level Interaction Insights into Carbon Utilization and Element Cycling Functions of Hydrothermarchaeota in Hydrothermal Sediment.</title>
        <authorList>
            <person name="Zhou Z."/>
            <person name="Liu Y."/>
            <person name="Xu W."/>
            <person name="Pan J."/>
            <person name="Luo Z.H."/>
            <person name="Li M."/>
        </authorList>
    </citation>
    <scope>NUCLEOTIDE SEQUENCE [LARGE SCALE GENOMIC DNA]</scope>
    <source>
        <strain evidence="2">SpSt-897</strain>
    </source>
</reference>
<comment type="caution">
    <text evidence="2">The sequence shown here is derived from an EMBL/GenBank/DDBJ whole genome shotgun (WGS) entry which is preliminary data.</text>
</comment>
<dbReference type="AlphaFoldDB" id="A0A7C3V432"/>
<gene>
    <name evidence="2" type="ORF">ENW96_03565</name>
</gene>
<dbReference type="PANTHER" id="PTHR34180:SF1">
    <property type="entry name" value="BETA-ALANYL-DOPAMINE_CARCININE HYDROLASE"/>
    <property type="match status" value="1"/>
</dbReference>
<evidence type="ECO:0000313" key="2">
    <source>
        <dbReference type="EMBL" id="HGF33454.1"/>
    </source>
</evidence>
<dbReference type="Pfam" id="PF03417">
    <property type="entry name" value="AAT"/>
    <property type="match status" value="1"/>
</dbReference>
<evidence type="ECO:0000259" key="1">
    <source>
        <dbReference type="Pfam" id="PF03417"/>
    </source>
</evidence>
<name>A0A7C3V432_9BACT</name>
<organism evidence="2">
    <name type="scientific">Desulfobacca acetoxidans</name>
    <dbReference type="NCBI Taxonomy" id="60893"/>
    <lineage>
        <taxon>Bacteria</taxon>
        <taxon>Pseudomonadati</taxon>
        <taxon>Thermodesulfobacteriota</taxon>
        <taxon>Desulfobaccia</taxon>
        <taxon>Desulfobaccales</taxon>
        <taxon>Desulfobaccaceae</taxon>
        <taxon>Desulfobacca</taxon>
    </lineage>
</organism>
<dbReference type="InterPro" id="IPR005079">
    <property type="entry name" value="Peptidase_C45_hydrolase"/>
</dbReference>
<dbReference type="PANTHER" id="PTHR34180">
    <property type="entry name" value="PEPTIDASE C45"/>
    <property type="match status" value="1"/>
</dbReference>
<proteinExistence type="predicted"/>
<dbReference type="InterPro" id="IPR047794">
    <property type="entry name" value="C45_proenzyme-like"/>
</dbReference>
<sequence>MLKQTAIKHHLRAWRRLGRQISAILCGGLFLSLFGPPAQACTLFVAVGRSVQGGGAIIAKNRDRAPLASSLKVFAPPGGYRYLGLVTRDSPQAPAVAGINEKGLVVVDASPSTLAPREEDPCAVPLTQALLTRCASVAEVLAHQELLRASYPVFEMVADQHKVAWIEVAPGGRVSVQARAQGTLCHTNHYLSAELSWANQVAAPSSLARFRRIRSLLDRQGKPFTFADFLAFSQDRSAGPDNSINRVGSTPSQTRTLATFVVHLAAGPPHVFIRMSNPGEPDKIVNFYLEPPLWAKGLDKKISEVLTGPGKYQDNLPWQEEGPSP</sequence>